<organism evidence="8 9">
    <name type="scientific">Alternaria tenuissima</name>
    <dbReference type="NCBI Taxonomy" id="119927"/>
    <lineage>
        <taxon>Eukaryota</taxon>
        <taxon>Fungi</taxon>
        <taxon>Dikarya</taxon>
        <taxon>Ascomycota</taxon>
        <taxon>Pezizomycotina</taxon>
        <taxon>Dothideomycetes</taxon>
        <taxon>Pleosporomycetidae</taxon>
        <taxon>Pleosporales</taxon>
        <taxon>Pleosporineae</taxon>
        <taxon>Pleosporaceae</taxon>
        <taxon>Alternaria</taxon>
        <taxon>Alternaria sect. Alternaria</taxon>
        <taxon>Alternaria alternata complex</taxon>
    </lineage>
</organism>
<dbReference type="Gene3D" id="1.10.10.800">
    <property type="match status" value="1"/>
</dbReference>
<protein>
    <recommendedName>
        <fullName evidence="7">AB hydrolase-1 domain-containing protein</fullName>
    </recommendedName>
</protein>
<keyword evidence="4" id="KW-0843">Virulence</keyword>
<dbReference type="InterPro" id="IPR000073">
    <property type="entry name" value="AB_hydrolase_1"/>
</dbReference>
<comment type="pathway">
    <text evidence="2">Mycotoxin biosynthesis.</text>
</comment>
<evidence type="ECO:0000313" key="8">
    <source>
        <dbReference type="EMBL" id="RYN87250.1"/>
    </source>
</evidence>
<evidence type="ECO:0000256" key="5">
    <source>
        <dbReference type="ARBA" id="ARBA00023140"/>
    </source>
</evidence>
<comment type="similarity">
    <text evidence="6">Belongs to the polyketide transferase af380 family.</text>
</comment>
<evidence type="ECO:0000313" key="9">
    <source>
        <dbReference type="Proteomes" id="UP000293195"/>
    </source>
</evidence>
<dbReference type="Pfam" id="PF12697">
    <property type="entry name" value="Abhydrolase_6"/>
    <property type="match status" value="1"/>
</dbReference>
<reference evidence="9" key="1">
    <citation type="journal article" date="2019" name="bioRxiv">
        <title>Genomics, evolutionary history and diagnostics of the Alternaria alternata species group including apple and Asian pear pathotypes.</title>
        <authorList>
            <person name="Armitage A.D."/>
            <person name="Cockerton H.M."/>
            <person name="Sreenivasaprasad S."/>
            <person name="Woodhall J.W."/>
            <person name="Lane C.R."/>
            <person name="Harrison R.J."/>
            <person name="Clarkson J.P."/>
        </authorList>
    </citation>
    <scope>NUCLEOTIDE SEQUENCE [LARGE SCALE GENOMIC DNA]</scope>
    <source>
        <strain evidence="9">FERA 635</strain>
    </source>
</reference>
<dbReference type="InterPro" id="IPR029058">
    <property type="entry name" value="AB_hydrolase_fold"/>
</dbReference>
<dbReference type="SUPFAM" id="SSF53474">
    <property type="entry name" value="alpha/beta-Hydrolases"/>
    <property type="match status" value="1"/>
</dbReference>
<evidence type="ECO:0000259" key="7">
    <source>
        <dbReference type="Pfam" id="PF12697"/>
    </source>
</evidence>
<evidence type="ECO:0000256" key="1">
    <source>
        <dbReference type="ARBA" id="ARBA00004275"/>
    </source>
</evidence>
<keyword evidence="5" id="KW-0576">Peroxisome</keyword>
<keyword evidence="9" id="KW-1185">Reference proteome</keyword>
<name>A0ABY0FUB5_9PLEO</name>
<proteinExistence type="inferred from homology"/>
<evidence type="ECO:0000256" key="4">
    <source>
        <dbReference type="ARBA" id="ARBA00023026"/>
    </source>
</evidence>
<evidence type="ECO:0000256" key="3">
    <source>
        <dbReference type="ARBA" id="ARBA00005668"/>
    </source>
</evidence>
<accession>A0ABY0FUB5</accession>
<evidence type="ECO:0000256" key="2">
    <source>
        <dbReference type="ARBA" id="ARBA00004685"/>
    </source>
</evidence>
<gene>
    <name evidence="8" type="ORF">AA0119_g12535</name>
</gene>
<dbReference type="InterPro" id="IPR051411">
    <property type="entry name" value="Polyketide_trans_af380"/>
</dbReference>
<comment type="subcellular location">
    <subcellularLocation>
        <location evidence="1">Peroxisome</location>
    </subcellularLocation>
</comment>
<comment type="caution">
    <text evidence="8">The sequence shown here is derived from an EMBL/GenBank/DDBJ whole genome shotgun (WGS) entry which is preliminary data.</text>
</comment>
<dbReference type="Proteomes" id="UP000293195">
    <property type="component" value="Unassembled WGS sequence"/>
</dbReference>
<dbReference type="EMBL" id="PDXF01000123">
    <property type="protein sequence ID" value="RYN87250.1"/>
    <property type="molecule type" value="Genomic_DNA"/>
</dbReference>
<comment type="similarity">
    <text evidence="3">Belongs to the AB hydrolase superfamily. AKT2 hydrolase family.</text>
</comment>
<dbReference type="Gene3D" id="3.40.50.1820">
    <property type="entry name" value="alpha/beta hydrolase"/>
    <property type="match status" value="1"/>
</dbReference>
<dbReference type="PANTHER" id="PTHR47751:SF1">
    <property type="entry name" value="SUPERFAMILY HYDROLASE, PUTATIVE (AFU_ORTHOLOGUE AFUA_2G16580)-RELATED"/>
    <property type="match status" value="1"/>
</dbReference>
<evidence type="ECO:0000256" key="6">
    <source>
        <dbReference type="ARBA" id="ARBA00029464"/>
    </source>
</evidence>
<dbReference type="PANTHER" id="PTHR47751">
    <property type="entry name" value="SUPERFAMILY HYDROLASE, PUTATIVE (AFU_ORTHOLOGUE AFUA_2G16580)-RELATED"/>
    <property type="match status" value="1"/>
</dbReference>
<feature type="domain" description="AB hydrolase-1" evidence="7">
    <location>
        <begin position="84"/>
        <end position="320"/>
    </location>
</feature>
<sequence length="340" mass="37367">MRVTFSSITATSMMTMSTMAQNLSFGADNFYRSNNVTLIPISFPTLYHSDVAGNIFVPHDLNRTDAPAIIVGHPFGATKEQSANLYAQKLAEQGFVTVSLDLPYWGTSAGTPRNAVLPDLYAEAYSSAVDFLGTQEFVDRENIGIVGVCGSGAFVISAAKIDSRIKAVATVSMYNHGMLHRTGLGNSRNLTQRQDFIAAANAQRWAEVDGSPIAHTDGAPHTTNSTPVGLEFYDFYRTPRGEYTPEGISRNITTDPTMSSNVKFINFYPFEDIESISPRPMMFVAGDQAHSKEFSEIAFARAGEPKEMVWVPNAGHVDLYDRVELIPFATLTKFFQENLQ</sequence>